<dbReference type="EMBL" id="JRYR02000002">
    <property type="protein sequence ID" value="OHX64068.1"/>
    <property type="molecule type" value="Genomic_DNA"/>
</dbReference>
<protein>
    <submittedName>
        <fullName evidence="1">Uncharacterized protein</fullName>
    </submittedName>
</protein>
<accession>A0A1S1YST0</accession>
<sequence length="60" mass="7054">MEETAIDLCIAFFCFGSKLFEKRITLERKEIYNSFVIGGFNLKIWKILLKKMGRIIILPI</sequence>
<dbReference type="AlphaFoldDB" id="A0A1S1YST0"/>
<evidence type="ECO:0000313" key="1">
    <source>
        <dbReference type="EMBL" id="OHX64068.1"/>
    </source>
</evidence>
<evidence type="ECO:0000313" key="2">
    <source>
        <dbReference type="Proteomes" id="UP000179797"/>
    </source>
</evidence>
<gene>
    <name evidence="1" type="ORF">NH26_20895</name>
</gene>
<dbReference type="STRING" id="915059.NH26_20895"/>
<organism evidence="1 2">
    <name type="scientific">Flammeovirga pacifica</name>
    <dbReference type="NCBI Taxonomy" id="915059"/>
    <lineage>
        <taxon>Bacteria</taxon>
        <taxon>Pseudomonadati</taxon>
        <taxon>Bacteroidota</taxon>
        <taxon>Cytophagia</taxon>
        <taxon>Cytophagales</taxon>
        <taxon>Flammeovirgaceae</taxon>
        <taxon>Flammeovirga</taxon>
    </lineage>
</organism>
<name>A0A1S1YST0_FLAPC</name>
<reference evidence="1 2" key="1">
    <citation type="journal article" date="2012" name="Int. J. Syst. Evol. Microbiol.">
        <title>Flammeovirga pacifica sp. nov., isolated from deep-sea sediment.</title>
        <authorList>
            <person name="Xu H."/>
            <person name="Fu Y."/>
            <person name="Yang N."/>
            <person name="Ding Z."/>
            <person name="Lai Q."/>
            <person name="Zeng R."/>
        </authorList>
    </citation>
    <scope>NUCLEOTIDE SEQUENCE [LARGE SCALE GENOMIC DNA]</scope>
    <source>
        <strain evidence="2">DSM 24597 / LMG 26175 / WPAGA1</strain>
    </source>
</reference>
<keyword evidence="2" id="KW-1185">Reference proteome</keyword>
<dbReference type="Proteomes" id="UP000179797">
    <property type="component" value="Unassembled WGS sequence"/>
</dbReference>
<comment type="caution">
    <text evidence="1">The sequence shown here is derived from an EMBL/GenBank/DDBJ whole genome shotgun (WGS) entry which is preliminary data.</text>
</comment>
<proteinExistence type="predicted"/>